<keyword evidence="3" id="KW-0732">Signal</keyword>
<dbReference type="PANTHER" id="PTHR46847">
    <property type="entry name" value="D-ALLOSE-BINDING PERIPLASMIC PROTEIN-RELATED"/>
    <property type="match status" value="1"/>
</dbReference>
<evidence type="ECO:0000313" key="7">
    <source>
        <dbReference type="Proteomes" id="UP000683246"/>
    </source>
</evidence>
<dbReference type="Gene3D" id="3.40.50.2300">
    <property type="match status" value="2"/>
</dbReference>
<evidence type="ECO:0000313" key="6">
    <source>
        <dbReference type="EMBL" id="QUI22330.1"/>
    </source>
</evidence>
<evidence type="ECO:0000256" key="4">
    <source>
        <dbReference type="SAM" id="Phobius"/>
    </source>
</evidence>
<proteinExistence type="inferred from homology"/>
<dbReference type="AlphaFoldDB" id="A0A8J8SG32"/>
<feature type="domain" description="Periplasmic binding protein" evidence="5">
    <location>
        <begin position="52"/>
        <end position="307"/>
    </location>
</feature>
<dbReference type="KEGG" id="vpy:HZI73_08465"/>
<gene>
    <name evidence="6" type="ORF">HZI73_08465</name>
</gene>
<reference evidence="6" key="1">
    <citation type="submission" date="2020-07" db="EMBL/GenBank/DDBJ databases">
        <title>Vallitalea pronyensis genome.</title>
        <authorList>
            <person name="Postec A."/>
        </authorList>
    </citation>
    <scope>NUCLEOTIDE SEQUENCE</scope>
    <source>
        <strain evidence="6">FatNI3</strain>
    </source>
</reference>
<dbReference type="InterPro" id="IPR025997">
    <property type="entry name" value="SBP_2_dom"/>
</dbReference>
<keyword evidence="4" id="KW-1133">Transmembrane helix</keyword>
<dbReference type="PANTHER" id="PTHR46847:SF1">
    <property type="entry name" value="D-ALLOSE-BINDING PERIPLASMIC PROTEIN-RELATED"/>
    <property type="match status" value="1"/>
</dbReference>
<keyword evidence="7" id="KW-1185">Reference proteome</keyword>
<comment type="subcellular location">
    <subcellularLocation>
        <location evidence="1">Cell envelope</location>
    </subcellularLocation>
</comment>
<evidence type="ECO:0000256" key="1">
    <source>
        <dbReference type="ARBA" id="ARBA00004196"/>
    </source>
</evidence>
<dbReference type="SUPFAM" id="SSF53822">
    <property type="entry name" value="Periplasmic binding protein-like I"/>
    <property type="match status" value="1"/>
</dbReference>
<evidence type="ECO:0000256" key="3">
    <source>
        <dbReference type="ARBA" id="ARBA00022729"/>
    </source>
</evidence>
<dbReference type="GO" id="GO:0030313">
    <property type="term" value="C:cell envelope"/>
    <property type="evidence" value="ECO:0007669"/>
    <property type="project" value="UniProtKB-SubCell"/>
</dbReference>
<evidence type="ECO:0000259" key="5">
    <source>
        <dbReference type="Pfam" id="PF13407"/>
    </source>
</evidence>
<name>A0A8J8SG32_9FIRM</name>
<dbReference type="InterPro" id="IPR028082">
    <property type="entry name" value="Peripla_BP_I"/>
</dbReference>
<dbReference type="Proteomes" id="UP000683246">
    <property type="component" value="Chromosome"/>
</dbReference>
<sequence length="345" mass="38460">MDNKRLIYGLILILVVILMGSLIAGIAISNEITKSSKGDYLWDSKERAKEHIMVIIDDANQTYDEAFEKGLLETAATYRIAVEINKIDRTNYDDDVIAALDKAKYAKVNGIIVHAFNDEKMASKIQEISDLGIPVITLDEDVPKSSRICYVGVNRYDIGQLAGESFARLLHDGGKIAVIDQKSYSKDRTINEEMMLLGLREVLKSQPNLSLEKIEYTEQGVLSAETAATKILLGRNDINGIFCTDGENTLGVVQVLIDNNLVNDVVLVGYGNDAEIMAYIEKGNIIEASIVTDHEDIGRQAIEAFIEYRTNQFVSSYINTDIRLIDETNVLDYISEMSDTLDEKE</sequence>
<accession>A0A8J8SG32</accession>
<keyword evidence="4" id="KW-0472">Membrane</keyword>
<dbReference type="Pfam" id="PF13407">
    <property type="entry name" value="Peripla_BP_4"/>
    <property type="match status" value="1"/>
</dbReference>
<protein>
    <submittedName>
        <fullName evidence="6">Substrate-binding domain-containing protein</fullName>
    </submittedName>
</protein>
<comment type="similarity">
    <text evidence="2">Belongs to the bacterial solute-binding protein 2 family.</text>
</comment>
<dbReference type="GO" id="GO:0030246">
    <property type="term" value="F:carbohydrate binding"/>
    <property type="evidence" value="ECO:0007669"/>
    <property type="project" value="UniProtKB-ARBA"/>
</dbReference>
<dbReference type="EMBL" id="CP058649">
    <property type="protein sequence ID" value="QUI22330.1"/>
    <property type="molecule type" value="Genomic_DNA"/>
</dbReference>
<evidence type="ECO:0000256" key="2">
    <source>
        <dbReference type="ARBA" id="ARBA00007639"/>
    </source>
</evidence>
<organism evidence="6 7">
    <name type="scientific">Vallitalea pronyensis</name>
    <dbReference type="NCBI Taxonomy" id="1348613"/>
    <lineage>
        <taxon>Bacteria</taxon>
        <taxon>Bacillati</taxon>
        <taxon>Bacillota</taxon>
        <taxon>Clostridia</taxon>
        <taxon>Lachnospirales</taxon>
        <taxon>Vallitaleaceae</taxon>
        <taxon>Vallitalea</taxon>
    </lineage>
</organism>
<keyword evidence="4" id="KW-0812">Transmembrane</keyword>
<feature type="transmembrane region" description="Helical" evidence="4">
    <location>
        <begin position="6"/>
        <end position="28"/>
    </location>
</feature>
<dbReference type="RefSeq" id="WP_212697814.1">
    <property type="nucleotide sequence ID" value="NZ_CP058649.1"/>
</dbReference>